<dbReference type="OrthoDB" id="9782229at2"/>
<protein>
    <recommendedName>
        <fullName evidence="4">EF-hand domain-containing protein</fullName>
    </recommendedName>
</protein>
<dbReference type="SUPFAM" id="SSF47473">
    <property type="entry name" value="EF-hand"/>
    <property type="match status" value="1"/>
</dbReference>
<evidence type="ECO:0008006" key="4">
    <source>
        <dbReference type="Google" id="ProtNLM"/>
    </source>
</evidence>
<dbReference type="AlphaFoldDB" id="M2SG91"/>
<dbReference type="RefSeq" id="WP_008599715.1">
    <property type="nucleotide sequence ID" value="NZ_AMRV01000001.1"/>
</dbReference>
<organism evidence="2 3">
    <name type="scientific">Pacificimonas flava</name>
    <dbReference type="NCBI Taxonomy" id="1234595"/>
    <lineage>
        <taxon>Bacteria</taxon>
        <taxon>Pseudomonadati</taxon>
        <taxon>Pseudomonadota</taxon>
        <taxon>Alphaproteobacteria</taxon>
        <taxon>Sphingomonadales</taxon>
        <taxon>Sphingosinicellaceae</taxon>
        <taxon>Pacificimonas</taxon>
    </lineage>
</organism>
<evidence type="ECO:0000313" key="2">
    <source>
        <dbReference type="EMBL" id="EMD84380.1"/>
    </source>
</evidence>
<keyword evidence="3" id="KW-1185">Reference proteome</keyword>
<dbReference type="Gene3D" id="1.10.238.10">
    <property type="entry name" value="EF-hand"/>
    <property type="match status" value="1"/>
</dbReference>
<name>M2SG91_9SPHN</name>
<dbReference type="EMBL" id="AMRV01000001">
    <property type="protein sequence ID" value="EMD84380.1"/>
    <property type="molecule type" value="Genomic_DNA"/>
</dbReference>
<comment type="caution">
    <text evidence="2">The sequence shown here is derived from an EMBL/GenBank/DDBJ whole genome shotgun (WGS) entry which is preliminary data.</text>
</comment>
<feature type="region of interest" description="Disordered" evidence="1">
    <location>
        <begin position="98"/>
        <end position="124"/>
    </location>
</feature>
<gene>
    <name evidence="2" type="ORF">C725_0310</name>
</gene>
<evidence type="ECO:0000313" key="3">
    <source>
        <dbReference type="Proteomes" id="UP000011717"/>
    </source>
</evidence>
<dbReference type="Proteomes" id="UP000011717">
    <property type="component" value="Unassembled WGS sequence"/>
</dbReference>
<accession>M2SG91</accession>
<proteinExistence type="predicted"/>
<evidence type="ECO:0000256" key="1">
    <source>
        <dbReference type="SAM" id="MobiDB-lite"/>
    </source>
</evidence>
<sequence length="124" mass="14730">MIVPPYAYHDRPYFWGAAPFRWDDRYGGYDYSRYYRPGAGYYGPVDDEGWGVLNPWLREEPAARHWVMWQFDSDRDGGLDEREAGRANRAFERLADRNRDGRLSDQEAGRAVSELRDEYQHAFR</sequence>
<reference evidence="2 3" key="1">
    <citation type="journal article" date="2013" name="Genome Announc.">
        <title>Draft Genome Sequence of Strain JLT2015T, Belonging to the Family Sphingomonadaceae of the Alphaproteobacteria.</title>
        <authorList>
            <person name="Tang K."/>
            <person name="Liu K."/>
            <person name="Li S."/>
            <person name="Jiao N."/>
        </authorList>
    </citation>
    <scope>NUCLEOTIDE SEQUENCE [LARGE SCALE GENOMIC DNA]</scope>
    <source>
        <strain evidence="2 3">JLT2015</strain>
    </source>
</reference>
<dbReference type="InterPro" id="IPR011992">
    <property type="entry name" value="EF-hand-dom_pair"/>
</dbReference>